<evidence type="ECO:0000313" key="2">
    <source>
        <dbReference type="EMBL" id="MET4758611.1"/>
    </source>
</evidence>
<name>A0ABV2SMW3_9GAMM</name>
<accession>A0ABV2SMW3</accession>
<comment type="caution">
    <text evidence="2">The sequence shown here is derived from an EMBL/GenBank/DDBJ whole genome shotgun (WGS) entry which is preliminary data.</text>
</comment>
<dbReference type="EMBL" id="JBEWTB010000002">
    <property type="protein sequence ID" value="MET4758611.1"/>
    <property type="molecule type" value="Genomic_DNA"/>
</dbReference>
<gene>
    <name evidence="2" type="ORF">V5J35_003803</name>
</gene>
<evidence type="ECO:0000256" key="1">
    <source>
        <dbReference type="SAM" id="SignalP"/>
    </source>
</evidence>
<keyword evidence="3" id="KW-1185">Reference proteome</keyword>
<keyword evidence="1" id="KW-0732">Signal</keyword>
<dbReference type="Proteomes" id="UP001549366">
    <property type="component" value="Unassembled WGS sequence"/>
</dbReference>
<sequence>MVQFKILGLILCLIALLTPLICKAAPKTRTYKITTKDGSSRKIKVEEECLTGKEGQKNADDVIYVSDGATMHRFTVAPSPVDTDNPIQSRKVITRHLTPPANKWKKKRKIYVDGESACTFIQDESRSYQRYNLSGLWRGTPLLNSQHLQALTSNFERVNNRNILLPIGTFEVNNTIVHSRLSVLSVVTNEDGTITLTGEILYSTRQDSYRNQGIQYETSNYYSDPEVGNSLYSNMDRRLYEIHQDIRAIKSNLDEIYPPGTYNIELSASAEASLSYTSDGGVSLSRLEVTGATLEGQRPTPIDGLVVTLMPEQNDIGQVNNTSQADEDNKLSEATGVSQCYSCCGLSFWK</sequence>
<dbReference type="RefSeq" id="WP_354008676.1">
    <property type="nucleotide sequence ID" value="NZ_JBEWTA010000001.1"/>
</dbReference>
<organism evidence="2 3">
    <name type="scientific">Endozoicomonas lisbonensis</name>
    <dbReference type="NCBI Taxonomy" id="3120522"/>
    <lineage>
        <taxon>Bacteria</taxon>
        <taxon>Pseudomonadati</taxon>
        <taxon>Pseudomonadota</taxon>
        <taxon>Gammaproteobacteria</taxon>
        <taxon>Oceanospirillales</taxon>
        <taxon>Endozoicomonadaceae</taxon>
        <taxon>Endozoicomonas</taxon>
    </lineage>
</organism>
<feature type="chain" id="PRO_5045493512" evidence="1">
    <location>
        <begin position="25"/>
        <end position="350"/>
    </location>
</feature>
<protein>
    <submittedName>
        <fullName evidence="2">Uncharacterized protein</fullName>
    </submittedName>
</protein>
<evidence type="ECO:0000313" key="3">
    <source>
        <dbReference type="Proteomes" id="UP001549366"/>
    </source>
</evidence>
<feature type="signal peptide" evidence="1">
    <location>
        <begin position="1"/>
        <end position="24"/>
    </location>
</feature>
<reference evidence="2 3" key="1">
    <citation type="submission" date="2024-06" db="EMBL/GenBank/DDBJ databases">
        <title>Genomic Encyclopedia of Type Strains, Phase V (KMG-V): Genome sequencing to study the core and pangenomes of soil and plant-associated prokaryotes.</title>
        <authorList>
            <person name="Whitman W."/>
        </authorList>
    </citation>
    <scope>NUCLEOTIDE SEQUENCE [LARGE SCALE GENOMIC DNA]</scope>
    <source>
        <strain evidence="2 3">NE40</strain>
    </source>
</reference>
<proteinExistence type="predicted"/>